<dbReference type="Gene3D" id="2.60.120.620">
    <property type="entry name" value="q2cbj1_9rhob like domain"/>
    <property type="match status" value="1"/>
</dbReference>
<keyword evidence="2" id="KW-1185">Reference proteome</keyword>
<name>A0ABD3PE72_9STRA</name>
<dbReference type="InterPro" id="IPR008775">
    <property type="entry name" value="Phytyl_CoA_dOase-like"/>
</dbReference>
<dbReference type="EMBL" id="JALLAZ020000860">
    <property type="protein sequence ID" value="KAL3785987.1"/>
    <property type="molecule type" value="Genomic_DNA"/>
</dbReference>
<dbReference type="Proteomes" id="UP001530315">
    <property type="component" value="Unassembled WGS sequence"/>
</dbReference>
<evidence type="ECO:0000313" key="2">
    <source>
        <dbReference type="Proteomes" id="UP001530315"/>
    </source>
</evidence>
<comment type="caution">
    <text evidence="1">The sequence shown here is derived from an EMBL/GenBank/DDBJ whole genome shotgun (WGS) entry which is preliminary data.</text>
</comment>
<reference evidence="1 2" key="1">
    <citation type="submission" date="2024-10" db="EMBL/GenBank/DDBJ databases">
        <title>Updated reference genomes for cyclostephanoid diatoms.</title>
        <authorList>
            <person name="Roberts W.R."/>
            <person name="Alverson A.J."/>
        </authorList>
    </citation>
    <scope>NUCLEOTIDE SEQUENCE [LARGE SCALE GENOMIC DNA]</scope>
    <source>
        <strain evidence="1 2">AJA276-08</strain>
    </source>
</reference>
<sequence length="376" mass="41844">MHNARDVLATTALVGSAYFYASYLSHDRRALSDDEVAHAREALARVTPSPTPSTSASCSSRARDALVASHTHNLSKFGSTVVKATLSPHQLVEWNTRAKKEFDAGQNLVWNSGRAHYIISDRSVHYSEMIRISSNCDNDVGGSNNGDNGSERTISSWLGEFWSRRRRRSNKTSANAESLPLVVSLQHIVQSYFKQHGIERYTITQLQFLNAFPESSNQIWHRDNQFRGLTAIVALQDIRGNGPTELILGSHQQNFSIWPICWNVVHNYLRNYLPCDMDSDDSFSNLPLLGCIDAGDAIFYDARTFHRGRGNKSLEAEGNDERPVLVLRWDASNTPPPGAGLIVTSANRYLGSLTYAILFALQKIPESSDETGSDNQ</sequence>
<protein>
    <recommendedName>
        <fullName evidence="3">Phytanoyl-CoA dioxygenase</fullName>
    </recommendedName>
</protein>
<evidence type="ECO:0008006" key="3">
    <source>
        <dbReference type="Google" id="ProtNLM"/>
    </source>
</evidence>
<dbReference type="AlphaFoldDB" id="A0ABD3PE72"/>
<gene>
    <name evidence="1" type="ORF">ACHAW5_005366</name>
</gene>
<dbReference type="SUPFAM" id="SSF51197">
    <property type="entry name" value="Clavaminate synthase-like"/>
    <property type="match status" value="1"/>
</dbReference>
<dbReference type="InterPro" id="IPR051961">
    <property type="entry name" value="Fungal_Metabolite_Diox"/>
</dbReference>
<dbReference type="PANTHER" id="PTHR37563:SF2">
    <property type="entry name" value="PHYTANOYL-COA DIOXYGENASE FAMILY PROTEIN (AFU_ORTHOLOGUE AFUA_2G03330)"/>
    <property type="match status" value="1"/>
</dbReference>
<organism evidence="1 2">
    <name type="scientific">Stephanodiscus triporus</name>
    <dbReference type="NCBI Taxonomy" id="2934178"/>
    <lineage>
        <taxon>Eukaryota</taxon>
        <taxon>Sar</taxon>
        <taxon>Stramenopiles</taxon>
        <taxon>Ochrophyta</taxon>
        <taxon>Bacillariophyta</taxon>
        <taxon>Coscinodiscophyceae</taxon>
        <taxon>Thalassiosirophycidae</taxon>
        <taxon>Stephanodiscales</taxon>
        <taxon>Stephanodiscaceae</taxon>
        <taxon>Stephanodiscus</taxon>
    </lineage>
</organism>
<dbReference type="Pfam" id="PF05721">
    <property type="entry name" value="PhyH"/>
    <property type="match status" value="1"/>
</dbReference>
<dbReference type="PANTHER" id="PTHR37563">
    <property type="entry name" value="PHYTANOYL-COA DIOXYGENASE FAMILY PROTEIN (AFU_ORTHOLOGUE AFUA_2G03330)"/>
    <property type="match status" value="1"/>
</dbReference>
<proteinExistence type="predicted"/>
<accession>A0ABD3PE72</accession>
<evidence type="ECO:0000313" key="1">
    <source>
        <dbReference type="EMBL" id="KAL3785987.1"/>
    </source>
</evidence>